<protein>
    <recommendedName>
        <fullName evidence="4">Phosphoenolpyruvate protein kinase</fullName>
    </recommendedName>
</protein>
<evidence type="ECO:0000313" key="3">
    <source>
        <dbReference type="Proteomes" id="UP000006322"/>
    </source>
</evidence>
<dbReference type="Proteomes" id="UP000006322">
    <property type="component" value="Unassembled WGS sequence"/>
</dbReference>
<accession>K6YQ64</accession>
<dbReference type="AlphaFoldDB" id="K6YQ64"/>
<evidence type="ECO:0008006" key="4">
    <source>
        <dbReference type="Google" id="ProtNLM"/>
    </source>
</evidence>
<dbReference type="RefSeq" id="WP_007106629.1">
    <property type="nucleotide sequence ID" value="NZ_BAER01000118.1"/>
</dbReference>
<keyword evidence="1" id="KW-0812">Transmembrane</keyword>
<gene>
    <name evidence="2" type="ORF">GPLA_3985</name>
</gene>
<sequence length="85" mass="9347">MLNRNIGLLNQLVNPALVRRSLVTALVVGLILNVINQYDGLIGRAPILWGNLILTFIVPYFVSTISGILTLRQITKQHAARQNAA</sequence>
<keyword evidence="3" id="KW-1185">Reference proteome</keyword>
<keyword evidence="1" id="KW-1133">Transmembrane helix</keyword>
<evidence type="ECO:0000256" key="1">
    <source>
        <dbReference type="SAM" id="Phobius"/>
    </source>
</evidence>
<name>K6YQ64_9ALTE</name>
<dbReference type="OrthoDB" id="282896at2"/>
<evidence type="ECO:0000313" key="2">
    <source>
        <dbReference type="EMBL" id="GAC34864.1"/>
    </source>
</evidence>
<proteinExistence type="predicted"/>
<organism evidence="2 3">
    <name type="scientific">Paraglaciecola polaris LMG 21857</name>
    <dbReference type="NCBI Taxonomy" id="1129793"/>
    <lineage>
        <taxon>Bacteria</taxon>
        <taxon>Pseudomonadati</taxon>
        <taxon>Pseudomonadota</taxon>
        <taxon>Gammaproteobacteria</taxon>
        <taxon>Alteromonadales</taxon>
        <taxon>Alteromonadaceae</taxon>
        <taxon>Paraglaciecola</taxon>
    </lineage>
</organism>
<dbReference type="EMBL" id="BAER01000118">
    <property type="protein sequence ID" value="GAC34864.1"/>
    <property type="molecule type" value="Genomic_DNA"/>
</dbReference>
<comment type="caution">
    <text evidence="2">The sequence shown here is derived from an EMBL/GenBank/DDBJ whole genome shotgun (WGS) entry which is preliminary data.</text>
</comment>
<feature type="transmembrane region" description="Helical" evidence="1">
    <location>
        <begin position="12"/>
        <end position="35"/>
    </location>
</feature>
<reference evidence="3" key="1">
    <citation type="journal article" date="2014" name="Environ. Microbiol.">
        <title>Comparative genomics of the marine bacterial genus Glaciecola reveals the high degree of genomic diversity and genomic characteristic for cold adaptation.</title>
        <authorList>
            <person name="Qin Q.L."/>
            <person name="Xie B.B."/>
            <person name="Yu Y."/>
            <person name="Shu Y.L."/>
            <person name="Rong J.C."/>
            <person name="Zhang Y.J."/>
            <person name="Zhao D.L."/>
            <person name="Chen X.L."/>
            <person name="Zhang X.Y."/>
            <person name="Chen B."/>
            <person name="Zhou B.C."/>
            <person name="Zhang Y.Z."/>
        </authorList>
    </citation>
    <scope>NUCLEOTIDE SEQUENCE [LARGE SCALE GENOMIC DNA]</scope>
    <source>
        <strain evidence="3">LMG 21857</strain>
    </source>
</reference>
<feature type="transmembrane region" description="Helical" evidence="1">
    <location>
        <begin position="47"/>
        <end position="71"/>
    </location>
</feature>
<keyword evidence="1" id="KW-0472">Membrane</keyword>